<dbReference type="InterPro" id="IPR050189">
    <property type="entry name" value="MFS_Efflux_Transporters"/>
</dbReference>
<feature type="transmembrane region" description="Helical" evidence="6">
    <location>
        <begin position="330"/>
        <end position="351"/>
    </location>
</feature>
<dbReference type="EMBL" id="CXSU01000012">
    <property type="protein sequence ID" value="CTQ49844.1"/>
    <property type="molecule type" value="Genomic_DNA"/>
</dbReference>
<sequence>MSDTAPGLPRGLVPVLSAANFVVGMGAFVIVGMLGPLSRDLAMTPSQAGWVLTSYAIAYALLSPILVSGTGRFGRRRVMAIGMTVFGLGAVASALAPTPGWLFAARVLAAAGAGMTTPVGAAVAAGLAPPQDRGKVLAQVFLGLTLAGVFGVPAGTWVAYTYGWRAAFGIVAVLAGVSAAVLWVRVPAGLSFQPVRLSDLGSVLRNGRLMLAIGFTAMFLGAIYVPFTYLAPLLEARMGLGRDGVTAALVVCGLGAVTGNLAFGWLSDRLGPFRTLVALACGQVAIMPLLSLLPFPLGLAMALFFVWNAVGFGFNAAQQLRLVTMAGVQAPVALALNAACIYVGAAVGSVIGGQVVATAGLGALGLAGGGTALIAVGAIILSNRLSPVDSGPSRP</sequence>
<evidence type="ECO:0000256" key="1">
    <source>
        <dbReference type="ARBA" id="ARBA00004651"/>
    </source>
</evidence>
<dbReference type="STRING" id="420998.JDO7802_01861"/>
<dbReference type="InterPro" id="IPR011701">
    <property type="entry name" value="MFS"/>
</dbReference>
<dbReference type="Pfam" id="PF07690">
    <property type="entry name" value="MFS_1"/>
    <property type="match status" value="1"/>
</dbReference>
<feature type="domain" description="Major facilitator superfamily (MFS) profile" evidence="7">
    <location>
        <begin position="12"/>
        <end position="386"/>
    </location>
</feature>
<feature type="transmembrane region" description="Helical" evidence="6">
    <location>
        <begin position="47"/>
        <end position="66"/>
    </location>
</feature>
<proteinExistence type="predicted"/>
<name>A0A0M6YIU3_9RHOB</name>
<dbReference type="Gene3D" id="1.20.1250.20">
    <property type="entry name" value="MFS general substrate transporter like domains"/>
    <property type="match status" value="1"/>
</dbReference>
<dbReference type="CDD" id="cd17324">
    <property type="entry name" value="MFS_NepI_like"/>
    <property type="match status" value="1"/>
</dbReference>
<feature type="transmembrane region" description="Helical" evidence="6">
    <location>
        <begin position="247"/>
        <end position="266"/>
    </location>
</feature>
<evidence type="ECO:0000256" key="3">
    <source>
        <dbReference type="ARBA" id="ARBA00022692"/>
    </source>
</evidence>
<dbReference type="Proteomes" id="UP000049222">
    <property type="component" value="Unassembled WGS sequence"/>
</dbReference>
<dbReference type="AlphaFoldDB" id="A0A0M6YIU3"/>
<keyword evidence="5 6" id="KW-0472">Membrane</keyword>
<feature type="transmembrane region" description="Helical" evidence="6">
    <location>
        <begin position="140"/>
        <end position="160"/>
    </location>
</feature>
<feature type="transmembrane region" description="Helical" evidence="6">
    <location>
        <begin position="166"/>
        <end position="188"/>
    </location>
</feature>
<evidence type="ECO:0000313" key="8">
    <source>
        <dbReference type="EMBL" id="CTQ49844.1"/>
    </source>
</evidence>
<feature type="transmembrane region" description="Helical" evidence="6">
    <location>
        <begin position="78"/>
        <end position="97"/>
    </location>
</feature>
<keyword evidence="2" id="KW-1003">Cell membrane</keyword>
<accession>A0A0M6YIU3</accession>
<organism evidence="8 9">
    <name type="scientific">Jannaschia donghaensis</name>
    <dbReference type="NCBI Taxonomy" id="420998"/>
    <lineage>
        <taxon>Bacteria</taxon>
        <taxon>Pseudomonadati</taxon>
        <taxon>Pseudomonadota</taxon>
        <taxon>Alphaproteobacteria</taxon>
        <taxon>Rhodobacterales</taxon>
        <taxon>Roseobacteraceae</taxon>
        <taxon>Jannaschia</taxon>
    </lineage>
</organism>
<dbReference type="RefSeq" id="WP_055084911.1">
    <property type="nucleotide sequence ID" value="NZ_CXSU01000012.1"/>
</dbReference>
<evidence type="ECO:0000313" key="9">
    <source>
        <dbReference type="Proteomes" id="UP000049222"/>
    </source>
</evidence>
<feature type="transmembrane region" description="Helical" evidence="6">
    <location>
        <begin position="299"/>
        <end position="318"/>
    </location>
</feature>
<dbReference type="SUPFAM" id="SSF103473">
    <property type="entry name" value="MFS general substrate transporter"/>
    <property type="match status" value="1"/>
</dbReference>
<dbReference type="PROSITE" id="PS50850">
    <property type="entry name" value="MFS"/>
    <property type="match status" value="1"/>
</dbReference>
<keyword evidence="3 6" id="KW-0812">Transmembrane</keyword>
<dbReference type="GO" id="GO:0005886">
    <property type="term" value="C:plasma membrane"/>
    <property type="evidence" value="ECO:0007669"/>
    <property type="project" value="UniProtKB-SubCell"/>
</dbReference>
<dbReference type="InterPro" id="IPR020846">
    <property type="entry name" value="MFS_dom"/>
</dbReference>
<reference evidence="8 9" key="1">
    <citation type="submission" date="2015-07" db="EMBL/GenBank/DDBJ databases">
        <authorList>
            <person name="Noorani M."/>
        </authorList>
    </citation>
    <scope>NUCLEOTIDE SEQUENCE [LARGE SCALE GENOMIC DNA]</scope>
    <source>
        <strain evidence="8 9">CECT 7802</strain>
    </source>
</reference>
<feature type="transmembrane region" description="Helical" evidence="6">
    <location>
        <begin position="12"/>
        <end position="35"/>
    </location>
</feature>
<dbReference type="GO" id="GO:0022857">
    <property type="term" value="F:transmembrane transporter activity"/>
    <property type="evidence" value="ECO:0007669"/>
    <property type="project" value="InterPro"/>
</dbReference>
<dbReference type="InterPro" id="IPR036259">
    <property type="entry name" value="MFS_trans_sf"/>
</dbReference>
<feature type="transmembrane region" description="Helical" evidence="6">
    <location>
        <begin position="357"/>
        <end position="381"/>
    </location>
</feature>
<feature type="transmembrane region" description="Helical" evidence="6">
    <location>
        <begin position="209"/>
        <end position="227"/>
    </location>
</feature>
<protein>
    <submittedName>
        <fullName evidence="8">Purine efflux pump PbuE</fullName>
    </submittedName>
</protein>
<keyword evidence="9" id="KW-1185">Reference proteome</keyword>
<evidence type="ECO:0000256" key="5">
    <source>
        <dbReference type="ARBA" id="ARBA00023136"/>
    </source>
</evidence>
<evidence type="ECO:0000256" key="4">
    <source>
        <dbReference type="ARBA" id="ARBA00022989"/>
    </source>
</evidence>
<keyword evidence="4 6" id="KW-1133">Transmembrane helix</keyword>
<evidence type="ECO:0000256" key="2">
    <source>
        <dbReference type="ARBA" id="ARBA00022475"/>
    </source>
</evidence>
<feature type="transmembrane region" description="Helical" evidence="6">
    <location>
        <begin position="103"/>
        <end position="128"/>
    </location>
</feature>
<dbReference type="PANTHER" id="PTHR43124:SF10">
    <property type="entry name" value="PURINE EFFLUX PUMP PBUE"/>
    <property type="match status" value="1"/>
</dbReference>
<comment type="subcellular location">
    <subcellularLocation>
        <location evidence="1">Cell membrane</location>
        <topology evidence="1">Multi-pass membrane protein</topology>
    </subcellularLocation>
</comment>
<evidence type="ECO:0000256" key="6">
    <source>
        <dbReference type="SAM" id="Phobius"/>
    </source>
</evidence>
<gene>
    <name evidence="8" type="primary">pbuE</name>
    <name evidence="8" type="ORF">JDO7802_01861</name>
</gene>
<dbReference type="PANTHER" id="PTHR43124">
    <property type="entry name" value="PURINE EFFLUX PUMP PBUE"/>
    <property type="match status" value="1"/>
</dbReference>
<evidence type="ECO:0000259" key="7">
    <source>
        <dbReference type="PROSITE" id="PS50850"/>
    </source>
</evidence>